<sequence length="64" mass="6696">MRITADSERCIGAGQCVLVAPEVFDQDDDGTVVMLAETVGAEGEAAVREAIDICPARAIFLVDA</sequence>
<dbReference type="Pfam" id="PF13370">
    <property type="entry name" value="Fer4_13"/>
    <property type="match status" value="1"/>
</dbReference>
<evidence type="ECO:0000256" key="2">
    <source>
        <dbReference type="ARBA" id="ARBA00022448"/>
    </source>
</evidence>
<keyword evidence="7" id="KW-0003">3Fe-4S</keyword>
<dbReference type="PANTHER" id="PTHR36923">
    <property type="entry name" value="FERREDOXIN"/>
    <property type="match status" value="1"/>
</dbReference>
<evidence type="ECO:0000313" key="10">
    <source>
        <dbReference type="EMBL" id="GAA1515453.1"/>
    </source>
</evidence>
<gene>
    <name evidence="10" type="ORF">GCM10009788_19750</name>
</gene>
<evidence type="ECO:0000256" key="7">
    <source>
        <dbReference type="ARBA" id="ARBA00023291"/>
    </source>
</evidence>
<dbReference type="InterPro" id="IPR017896">
    <property type="entry name" value="4Fe4S_Fe-S-bd"/>
</dbReference>
<dbReference type="PRINTS" id="PR00352">
    <property type="entry name" value="3FE4SFRDOXIN"/>
</dbReference>
<dbReference type="EMBL" id="BAAAOR010000014">
    <property type="protein sequence ID" value="GAA1515453.1"/>
    <property type="molecule type" value="Genomic_DNA"/>
</dbReference>
<keyword evidence="6 8" id="KW-0411">Iron-sulfur</keyword>
<evidence type="ECO:0000259" key="9">
    <source>
        <dbReference type="PROSITE" id="PS51379"/>
    </source>
</evidence>
<feature type="domain" description="4Fe-4S ferredoxin-type" evidence="9">
    <location>
        <begin position="1"/>
        <end position="29"/>
    </location>
</feature>
<dbReference type="PANTHER" id="PTHR36923:SF3">
    <property type="entry name" value="FERREDOXIN"/>
    <property type="match status" value="1"/>
</dbReference>
<dbReference type="Gene3D" id="3.30.70.20">
    <property type="match status" value="1"/>
</dbReference>
<evidence type="ECO:0000256" key="3">
    <source>
        <dbReference type="ARBA" id="ARBA00022723"/>
    </source>
</evidence>
<dbReference type="PROSITE" id="PS51379">
    <property type="entry name" value="4FE4S_FER_2"/>
    <property type="match status" value="1"/>
</dbReference>
<protein>
    <recommendedName>
        <fullName evidence="8">Ferredoxin</fullName>
    </recommendedName>
</protein>
<organism evidence="10 11">
    <name type="scientific">Nocardioides humi</name>
    <dbReference type="NCBI Taxonomy" id="449461"/>
    <lineage>
        <taxon>Bacteria</taxon>
        <taxon>Bacillati</taxon>
        <taxon>Actinomycetota</taxon>
        <taxon>Actinomycetes</taxon>
        <taxon>Propionibacteriales</taxon>
        <taxon>Nocardioidaceae</taxon>
        <taxon>Nocardioides</taxon>
    </lineage>
</organism>
<evidence type="ECO:0000256" key="5">
    <source>
        <dbReference type="ARBA" id="ARBA00023004"/>
    </source>
</evidence>
<comment type="caution">
    <text evidence="10">The sequence shown here is derived from an EMBL/GenBank/DDBJ whole genome shotgun (WGS) entry which is preliminary data.</text>
</comment>
<keyword evidence="5 8" id="KW-0408">Iron</keyword>
<reference evidence="10 11" key="1">
    <citation type="journal article" date="2019" name="Int. J. Syst. Evol. Microbiol.">
        <title>The Global Catalogue of Microorganisms (GCM) 10K type strain sequencing project: providing services to taxonomists for standard genome sequencing and annotation.</title>
        <authorList>
            <consortium name="The Broad Institute Genomics Platform"/>
            <consortium name="The Broad Institute Genome Sequencing Center for Infectious Disease"/>
            <person name="Wu L."/>
            <person name="Ma J."/>
        </authorList>
    </citation>
    <scope>NUCLEOTIDE SEQUENCE [LARGE SCALE GENOMIC DNA]</scope>
    <source>
        <strain evidence="10 11">JCM 14942</strain>
    </source>
</reference>
<dbReference type="InterPro" id="IPR001080">
    <property type="entry name" value="3Fe4S_ferredoxin"/>
</dbReference>
<evidence type="ECO:0000256" key="1">
    <source>
        <dbReference type="ARBA" id="ARBA00001927"/>
    </source>
</evidence>
<keyword evidence="11" id="KW-1185">Reference proteome</keyword>
<dbReference type="SUPFAM" id="SSF54862">
    <property type="entry name" value="4Fe-4S ferredoxins"/>
    <property type="match status" value="1"/>
</dbReference>
<evidence type="ECO:0000256" key="4">
    <source>
        <dbReference type="ARBA" id="ARBA00022982"/>
    </source>
</evidence>
<dbReference type="RefSeq" id="WP_141005511.1">
    <property type="nucleotide sequence ID" value="NZ_BAAAOR010000014.1"/>
</dbReference>
<evidence type="ECO:0000313" key="11">
    <source>
        <dbReference type="Proteomes" id="UP001500842"/>
    </source>
</evidence>
<evidence type="ECO:0000256" key="6">
    <source>
        <dbReference type="ARBA" id="ARBA00023014"/>
    </source>
</evidence>
<proteinExistence type="predicted"/>
<accession>A0ABN2AB40</accession>
<dbReference type="InterPro" id="IPR051269">
    <property type="entry name" value="Fe-S_cluster_ET"/>
</dbReference>
<evidence type="ECO:0000256" key="8">
    <source>
        <dbReference type="RuleBase" id="RU368020"/>
    </source>
</evidence>
<keyword evidence="4 8" id="KW-0249">Electron transport</keyword>
<keyword evidence="2 8" id="KW-0813">Transport</keyword>
<comment type="function">
    <text evidence="8">Ferredoxins are iron-sulfur proteins that transfer electrons in a wide variety of metabolic reactions.</text>
</comment>
<dbReference type="Proteomes" id="UP001500842">
    <property type="component" value="Unassembled WGS sequence"/>
</dbReference>
<keyword evidence="3 8" id="KW-0479">Metal-binding</keyword>
<name>A0ABN2AB40_9ACTN</name>
<comment type="cofactor">
    <cofactor evidence="1">
        <name>[3Fe-4S] cluster</name>
        <dbReference type="ChEBI" id="CHEBI:21137"/>
    </cofactor>
</comment>